<keyword evidence="9" id="KW-0560">Oxidoreductase</keyword>
<proteinExistence type="predicted"/>
<name>A0ABY4B0G4_9MICO</name>
<dbReference type="InterPro" id="IPR017938">
    <property type="entry name" value="Riboflavin_synthase-like_b-brl"/>
</dbReference>
<dbReference type="Proteomes" id="UP000831304">
    <property type="component" value="Chromosome"/>
</dbReference>
<keyword evidence="11" id="KW-0411">Iron-sulfur</keyword>
<feature type="domain" description="FAD-binding FR-type" evidence="14">
    <location>
        <begin position="237"/>
        <end position="337"/>
    </location>
</feature>
<evidence type="ECO:0000256" key="12">
    <source>
        <dbReference type="ARBA" id="ARBA00023136"/>
    </source>
</evidence>
<dbReference type="InterPro" id="IPR013130">
    <property type="entry name" value="Fe3_Rdtase_TM_dom"/>
</dbReference>
<accession>A0ABY4B0G4</accession>
<dbReference type="Pfam" id="PF01794">
    <property type="entry name" value="Ferric_reduct"/>
    <property type="match status" value="1"/>
</dbReference>
<feature type="transmembrane region" description="Helical" evidence="13">
    <location>
        <begin position="70"/>
        <end position="89"/>
    </location>
</feature>
<dbReference type="RefSeq" id="WP_243570331.1">
    <property type="nucleotide sequence ID" value="NZ_BAAARD010000001.1"/>
</dbReference>
<evidence type="ECO:0000256" key="9">
    <source>
        <dbReference type="ARBA" id="ARBA00023002"/>
    </source>
</evidence>
<evidence type="ECO:0000256" key="11">
    <source>
        <dbReference type="ARBA" id="ARBA00023014"/>
    </source>
</evidence>
<evidence type="ECO:0000256" key="4">
    <source>
        <dbReference type="ARBA" id="ARBA00022692"/>
    </source>
</evidence>
<evidence type="ECO:0000256" key="7">
    <source>
        <dbReference type="ARBA" id="ARBA00022827"/>
    </source>
</evidence>
<keyword evidence="16" id="KW-1185">Reference proteome</keyword>
<dbReference type="PANTHER" id="PTHR47354">
    <property type="entry name" value="NADH OXIDOREDUCTASE HCR"/>
    <property type="match status" value="1"/>
</dbReference>
<evidence type="ECO:0000256" key="6">
    <source>
        <dbReference type="ARBA" id="ARBA00022723"/>
    </source>
</evidence>
<evidence type="ECO:0000256" key="13">
    <source>
        <dbReference type="SAM" id="Phobius"/>
    </source>
</evidence>
<keyword evidence="6" id="KW-0479">Metal-binding</keyword>
<dbReference type="InterPro" id="IPR017927">
    <property type="entry name" value="FAD-bd_FR_type"/>
</dbReference>
<keyword evidence="3" id="KW-0285">Flavoprotein</keyword>
<evidence type="ECO:0000256" key="3">
    <source>
        <dbReference type="ARBA" id="ARBA00022630"/>
    </source>
</evidence>
<dbReference type="EMBL" id="CP094533">
    <property type="protein sequence ID" value="UOE27501.1"/>
    <property type="molecule type" value="Genomic_DNA"/>
</dbReference>
<feature type="transmembrane region" description="Helical" evidence="13">
    <location>
        <begin position="28"/>
        <end position="50"/>
    </location>
</feature>
<dbReference type="SUPFAM" id="SSF52343">
    <property type="entry name" value="Ferredoxin reductase-like, C-terminal NADP-linked domain"/>
    <property type="match status" value="1"/>
</dbReference>
<keyword evidence="7" id="KW-0274">FAD</keyword>
<evidence type="ECO:0000259" key="14">
    <source>
        <dbReference type="PROSITE" id="PS51384"/>
    </source>
</evidence>
<evidence type="ECO:0000256" key="1">
    <source>
        <dbReference type="ARBA" id="ARBA00001974"/>
    </source>
</evidence>
<evidence type="ECO:0000256" key="8">
    <source>
        <dbReference type="ARBA" id="ARBA00022989"/>
    </source>
</evidence>
<gene>
    <name evidence="15" type="ORF">MTP13_06910</name>
</gene>
<comment type="subcellular location">
    <subcellularLocation>
        <location evidence="2">Membrane</location>
        <topology evidence="2">Multi-pass membrane protein</topology>
    </subcellularLocation>
</comment>
<evidence type="ECO:0000313" key="15">
    <source>
        <dbReference type="EMBL" id="UOE27501.1"/>
    </source>
</evidence>
<feature type="transmembrane region" description="Helical" evidence="13">
    <location>
        <begin position="110"/>
        <end position="130"/>
    </location>
</feature>
<keyword evidence="10" id="KW-0408">Iron</keyword>
<dbReference type="SUPFAM" id="SSF63380">
    <property type="entry name" value="Riboflavin synthase domain-like"/>
    <property type="match status" value="1"/>
</dbReference>
<keyword evidence="5" id="KW-0001">2Fe-2S</keyword>
<dbReference type="InterPro" id="IPR050415">
    <property type="entry name" value="MRET"/>
</dbReference>
<keyword evidence="4 13" id="KW-0812">Transmembrane</keyword>
<feature type="transmembrane region" description="Helical" evidence="13">
    <location>
        <begin position="212"/>
        <end position="232"/>
    </location>
</feature>
<keyword evidence="8 13" id="KW-1133">Transmembrane helix</keyword>
<evidence type="ECO:0000256" key="2">
    <source>
        <dbReference type="ARBA" id="ARBA00004141"/>
    </source>
</evidence>
<dbReference type="PANTHER" id="PTHR47354:SF8">
    <property type="entry name" value="1,2-PHENYLACETYL-COA EPOXIDASE, SUBUNIT E"/>
    <property type="match status" value="1"/>
</dbReference>
<reference evidence="15 16" key="1">
    <citation type="submission" date="2022-03" db="EMBL/GenBank/DDBJ databases">
        <title>Agromyces sp. isolated from the gut of P. brevitarsis seulensis larvae.</title>
        <authorList>
            <person name="Won M."/>
            <person name="Kwon S.-W."/>
        </authorList>
    </citation>
    <scope>NUCLEOTIDE SEQUENCE [LARGE SCALE GENOMIC DNA]</scope>
    <source>
        <strain evidence="15 16">KACC 16215</strain>
    </source>
</reference>
<sequence>MTATATSRPAASIPVPQRSRARATQQRWRFTAIGVIWGTSLSIAVIWVLGGGVQATIGGGPDALDSLGRLTGLASANLLLYQVLLMARVPVFERGLGRDAITRLHRQSGFWSFWLLVAHIALLVFGYAQAARLGPLEQLWGFVWAYPGMLLATAGTLLLVLVVVTSLRRARRKLRYESWHLLHLYAYLGVGLAIPHMLWTGADFTASPIASVYWWGLWGAAAACVLVWRIVLPLRRSARHGLRVAGVRADGDRGIEVRVRGRALDRLHALPGQFFVWRFLDGPGWSRGHPFSLAAAPGQDELVIAARTAGDGTRRMAAMRPGTRVLVEGPYGTMTGAARTGRGLLMLGAGAGVAPLLALLEGEAYASGEATLVTRNHLASEALRIPEIQRLQRERGVVHFALDGERSQHGPSWVPAQYAAWSGAELLCHLRPDLLDCDVFVCGPAPWMTAVLRDLRAAGVGPERLHHESFTI</sequence>
<comment type="cofactor">
    <cofactor evidence="1">
        <name>FAD</name>
        <dbReference type="ChEBI" id="CHEBI:57692"/>
    </cofactor>
</comment>
<feature type="transmembrane region" description="Helical" evidence="13">
    <location>
        <begin position="142"/>
        <end position="167"/>
    </location>
</feature>
<evidence type="ECO:0000256" key="10">
    <source>
        <dbReference type="ARBA" id="ARBA00023004"/>
    </source>
</evidence>
<evidence type="ECO:0000256" key="5">
    <source>
        <dbReference type="ARBA" id="ARBA00022714"/>
    </source>
</evidence>
<protein>
    <submittedName>
        <fullName evidence="15">Ferredoxin reductase family protein</fullName>
    </submittedName>
</protein>
<organism evidence="15 16">
    <name type="scientific">Agromyces soli</name>
    <dbReference type="NCBI Taxonomy" id="659012"/>
    <lineage>
        <taxon>Bacteria</taxon>
        <taxon>Bacillati</taxon>
        <taxon>Actinomycetota</taxon>
        <taxon>Actinomycetes</taxon>
        <taxon>Micrococcales</taxon>
        <taxon>Microbacteriaceae</taxon>
        <taxon>Agromyces</taxon>
    </lineage>
</organism>
<keyword evidence="12 13" id="KW-0472">Membrane</keyword>
<dbReference type="Gene3D" id="2.40.30.10">
    <property type="entry name" value="Translation factors"/>
    <property type="match status" value="1"/>
</dbReference>
<evidence type="ECO:0000313" key="16">
    <source>
        <dbReference type="Proteomes" id="UP000831304"/>
    </source>
</evidence>
<dbReference type="InterPro" id="IPR039261">
    <property type="entry name" value="FNR_nucleotide-bd"/>
</dbReference>
<dbReference type="Gene3D" id="3.40.50.80">
    <property type="entry name" value="Nucleotide-binding domain of ferredoxin-NADP reductase (FNR) module"/>
    <property type="match status" value="1"/>
</dbReference>
<feature type="transmembrane region" description="Helical" evidence="13">
    <location>
        <begin position="179"/>
        <end position="200"/>
    </location>
</feature>
<dbReference type="PROSITE" id="PS51384">
    <property type="entry name" value="FAD_FR"/>
    <property type="match status" value="1"/>
</dbReference>